<evidence type="ECO:0000256" key="1">
    <source>
        <dbReference type="ARBA" id="ARBA00022448"/>
    </source>
</evidence>
<dbReference type="GO" id="GO:0060003">
    <property type="term" value="P:copper ion export"/>
    <property type="evidence" value="ECO:0007669"/>
    <property type="project" value="TreeGrafter"/>
</dbReference>
<keyword evidence="1" id="KW-0813">Transport</keyword>
<proteinExistence type="predicted"/>
<feature type="domain" description="CusB-like beta-barrel" evidence="2">
    <location>
        <begin position="176"/>
        <end position="250"/>
    </location>
</feature>
<dbReference type="GO" id="GO:0046914">
    <property type="term" value="F:transition metal ion binding"/>
    <property type="evidence" value="ECO:0007669"/>
    <property type="project" value="TreeGrafter"/>
</dbReference>
<dbReference type="AlphaFoldDB" id="A0A0G9JP13"/>
<dbReference type="PANTHER" id="PTHR30097">
    <property type="entry name" value="CATION EFFLUX SYSTEM PROTEIN CUSB"/>
    <property type="match status" value="1"/>
</dbReference>
<dbReference type="Proteomes" id="UP000035514">
    <property type="component" value="Unassembled WGS sequence"/>
</dbReference>
<dbReference type="Gene3D" id="2.40.420.20">
    <property type="match status" value="1"/>
</dbReference>
<protein>
    <submittedName>
        <fullName evidence="3">Cation transporter</fullName>
    </submittedName>
</protein>
<evidence type="ECO:0000313" key="4">
    <source>
        <dbReference type="Proteomes" id="UP000035514"/>
    </source>
</evidence>
<dbReference type="SUPFAM" id="SSF111369">
    <property type="entry name" value="HlyD-like secretion proteins"/>
    <property type="match status" value="1"/>
</dbReference>
<dbReference type="InterPro" id="IPR058792">
    <property type="entry name" value="Beta-barrel_RND_2"/>
</dbReference>
<organism evidence="3 4">
    <name type="scientific">Aliarcobacter butzleri L348</name>
    <dbReference type="NCBI Taxonomy" id="1447256"/>
    <lineage>
        <taxon>Bacteria</taxon>
        <taxon>Pseudomonadati</taxon>
        <taxon>Campylobacterota</taxon>
        <taxon>Epsilonproteobacteria</taxon>
        <taxon>Campylobacterales</taxon>
        <taxon>Arcobacteraceae</taxon>
        <taxon>Aliarcobacter</taxon>
    </lineage>
</organism>
<dbReference type="PATRIC" id="fig|1447256.3.peg.2634"/>
<dbReference type="Pfam" id="PF25954">
    <property type="entry name" value="Beta-barrel_RND_2"/>
    <property type="match status" value="1"/>
</dbReference>
<dbReference type="GO" id="GO:0030288">
    <property type="term" value="C:outer membrane-bounded periplasmic space"/>
    <property type="evidence" value="ECO:0007669"/>
    <property type="project" value="TreeGrafter"/>
</dbReference>
<reference evidence="3 4" key="1">
    <citation type="submission" date="2014-01" db="EMBL/GenBank/DDBJ databases">
        <title>Development of a Comparative Genomic Fingerprinting Assay for High Resolution Genotyping of Arcobacter butzleri.</title>
        <authorList>
            <person name="Webb A.L."/>
            <person name="Inglis G.D."/>
            <person name="Kruczkiewicz P."/>
            <person name="Selinger L.B."/>
            <person name="Taboada E.N."/>
        </authorList>
    </citation>
    <scope>NUCLEOTIDE SEQUENCE [LARGE SCALE GENOMIC DNA]</scope>
    <source>
        <strain evidence="3 4">L348</strain>
    </source>
</reference>
<comment type="caution">
    <text evidence="3">The sequence shown here is derived from an EMBL/GenBank/DDBJ whole genome shotgun (WGS) entry which is preliminary data.</text>
</comment>
<sequence>MIKNVLILILLLGSFVNAEILDAKQLFNKKITKVKKEEILLSKSFYGITKIDESSTFDIVSRFDGYITNLNANKSYMTIKKGEPLYSIYSSDILSIQNELQISKELNQNIYQSTLLKLDNLDIPKESKEKIKNGKLNNNGLVVTSPTNGILLQKNINNKSSVSKGTTLLQITSLDKIWFIASVYQEDLAFIKKDKQATIYIDGLNTSFNTKVDFIYPIFDDKSKTVDVRFILDNKELNLLPSMFGKVDIIDKQKQLLTLPKTAVLKKSDSFYVFKYVSNDEFKPVKIEAKRINSNKYEIISGLNENDEVIDNALFLLDSDALTNSLYESDNEDW</sequence>
<name>A0A0G9JP13_9BACT</name>
<dbReference type="Gene3D" id="2.40.30.170">
    <property type="match status" value="1"/>
</dbReference>
<evidence type="ECO:0000313" key="3">
    <source>
        <dbReference type="EMBL" id="KLD95900.1"/>
    </source>
</evidence>
<gene>
    <name evidence="3" type="ORF">AA20_13420</name>
</gene>
<dbReference type="PANTHER" id="PTHR30097:SF15">
    <property type="entry name" value="CATION EFFLUX SYSTEM PROTEIN CUSB"/>
    <property type="match status" value="1"/>
</dbReference>
<dbReference type="InterPro" id="IPR051909">
    <property type="entry name" value="MFP_Cation_Efflux"/>
</dbReference>
<dbReference type="EMBL" id="JAIQ01000175">
    <property type="protein sequence ID" value="KLD95900.1"/>
    <property type="molecule type" value="Genomic_DNA"/>
</dbReference>
<dbReference type="GO" id="GO:0015679">
    <property type="term" value="P:plasma membrane copper ion transport"/>
    <property type="evidence" value="ECO:0007669"/>
    <property type="project" value="TreeGrafter"/>
</dbReference>
<dbReference type="RefSeq" id="WP_046997567.1">
    <property type="nucleotide sequence ID" value="NZ_JAIQ01000175.1"/>
</dbReference>
<accession>A0A0G9JP13</accession>
<evidence type="ECO:0000259" key="2">
    <source>
        <dbReference type="Pfam" id="PF25954"/>
    </source>
</evidence>